<dbReference type="EMBL" id="LWDE02000156">
    <property type="protein sequence ID" value="KAE8252518.1"/>
    <property type="molecule type" value="Genomic_DNA"/>
</dbReference>
<dbReference type="SUPFAM" id="SSF56399">
    <property type="entry name" value="ADP-ribosylation"/>
    <property type="match status" value="1"/>
</dbReference>
<dbReference type="AlphaFoldDB" id="A0A8X7SZF4"/>
<sequence>MACSYPDPRGATVLYKILTSAEAEALPTSPSTVWHGSSLDIKDGFLHASTVHQLPITLQRFFTPENPEVGDTVHIYAMQIDQIPEGKLRWDEIKSGEVFGHVYGALTQPPTSASIVPTTATPRVSSSSTRTCPSRSGQKIHT</sequence>
<evidence type="ECO:0000313" key="3">
    <source>
        <dbReference type="Proteomes" id="UP000077684"/>
    </source>
</evidence>
<organism evidence="2 3">
    <name type="scientific">Tilletia controversa</name>
    <name type="common">dwarf bunt fungus</name>
    <dbReference type="NCBI Taxonomy" id="13291"/>
    <lineage>
        <taxon>Eukaryota</taxon>
        <taxon>Fungi</taxon>
        <taxon>Dikarya</taxon>
        <taxon>Basidiomycota</taxon>
        <taxon>Ustilaginomycotina</taxon>
        <taxon>Exobasidiomycetes</taxon>
        <taxon>Tilletiales</taxon>
        <taxon>Tilletiaceae</taxon>
        <taxon>Tilletia</taxon>
    </lineage>
</organism>
<feature type="region of interest" description="Disordered" evidence="1">
    <location>
        <begin position="113"/>
        <end position="142"/>
    </location>
</feature>
<dbReference type="Gene3D" id="3.20.170.20">
    <property type="entry name" value="Protein of unknown function DUF952"/>
    <property type="match status" value="1"/>
</dbReference>
<proteinExistence type="predicted"/>
<protein>
    <recommendedName>
        <fullName evidence="4">DUF952 domain-containing protein</fullName>
    </recommendedName>
</protein>
<dbReference type="PANTHER" id="PTHR34129:SF1">
    <property type="entry name" value="DUF952 DOMAIN-CONTAINING PROTEIN"/>
    <property type="match status" value="1"/>
</dbReference>
<evidence type="ECO:0000313" key="2">
    <source>
        <dbReference type="EMBL" id="KAE8252518.1"/>
    </source>
</evidence>
<gene>
    <name evidence="2" type="ORF">A4X06_0g2137</name>
</gene>
<dbReference type="PANTHER" id="PTHR34129">
    <property type="entry name" value="BLR1139 PROTEIN"/>
    <property type="match status" value="1"/>
</dbReference>
<evidence type="ECO:0008006" key="4">
    <source>
        <dbReference type="Google" id="ProtNLM"/>
    </source>
</evidence>
<accession>A0A8X7SZF4</accession>
<keyword evidence="3" id="KW-1185">Reference proteome</keyword>
<name>A0A8X7SZF4_9BASI</name>
<dbReference type="Pfam" id="PF06108">
    <property type="entry name" value="DUF952"/>
    <property type="match status" value="1"/>
</dbReference>
<dbReference type="InterPro" id="IPR009297">
    <property type="entry name" value="DUF952"/>
</dbReference>
<feature type="compositionally biased region" description="Low complexity" evidence="1">
    <location>
        <begin position="117"/>
        <end position="136"/>
    </location>
</feature>
<reference evidence="2" key="1">
    <citation type="submission" date="2016-04" db="EMBL/GenBank/DDBJ databases">
        <authorList>
            <person name="Nguyen H.D."/>
            <person name="Samba Siva P."/>
            <person name="Cullis J."/>
            <person name="Levesque C.A."/>
            <person name="Hambleton S."/>
        </authorList>
    </citation>
    <scope>NUCLEOTIDE SEQUENCE</scope>
    <source>
        <strain evidence="2">DAOMC 236426</strain>
    </source>
</reference>
<comment type="caution">
    <text evidence="2">The sequence shown here is derived from an EMBL/GenBank/DDBJ whole genome shotgun (WGS) entry which is preliminary data.</text>
</comment>
<dbReference type="Proteomes" id="UP000077684">
    <property type="component" value="Unassembled WGS sequence"/>
</dbReference>
<evidence type="ECO:0000256" key="1">
    <source>
        <dbReference type="SAM" id="MobiDB-lite"/>
    </source>
</evidence>
<reference evidence="2" key="2">
    <citation type="journal article" date="2019" name="IMA Fungus">
        <title>Genome sequencing and comparison of five Tilletia species to identify candidate genes for the detection of regulated species infecting wheat.</title>
        <authorList>
            <person name="Nguyen H.D.T."/>
            <person name="Sultana T."/>
            <person name="Kesanakurti P."/>
            <person name="Hambleton S."/>
        </authorList>
    </citation>
    <scope>NUCLEOTIDE SEQUENCE</scope>
    <source>
        <strain evidence="2">DAOMC 236426</strain>
    </source>
</reference>